<dbReference type="SUPFAM" id="SSF51445">
    <property type="entry name" value="(Trans)glycosidases"/>
    <property type="match status" value="1"/>
</dbReference>
<evidence type="ECO:0000313" key="8">
    <source>
        <dbReference type="Proteomes" id="UP001176517"/>
    </source>
</evidence>
<evidence type="ECO:0000256" key="2">
    <source>
        <dbReference type="ARBA" id="ARBA00022729"/>
    </source>
</evidence>
<dbReference type="Proteomes" id="UP001176517">
    <property type="component" value="Unassembled WGS sequence"/>
</dbReference>
<feature type="domain" description="Glycosyl hydrolase family 30 TIM-barrel" evidence="6">
    <location>
        <begin position="145"/>
        <end position="391"/>
    </location>
</feature>
<dbReference type="InterPro" id="IPR033453">
    <property type="entry name" value="Glyco_hydro_30_TIM-barrel"/>
</dbReference>
<evidence type="ECO:0000256" key="5">
    <source>
        <dbReference type="SAM" id="Phobius"/>
    </source>
</evidence>
<comment type="similarity">
    <text evidence="1 4">Belongs to the glycosyl hydrolase 30 family.</text>
</comment>
<organism evidence="7 8">
    <name type="scientific">Tilletia horrida</name>
    <dbReference type="NCBI Taxonomy" id="155126"/>
    <lineage>
        <taxon>Eukaryota</taxon>
        <taxon>Fungi</taxon>
        <taxon>Dikarya</taxon>
        <taxon>Basidiomycota</taxon>
        <taxon>Ustilaginomycotina</taxon>
        <taxon>Exobasidiomycetes</taxon>
        <taxon>Tilletiales</taxon>
        <taxon>Tilletiaceae</taxon>
        <taxon>Tilletia</taxon>
    </lineage>
</organism>
<keyword evidence="5" id="KW-0812">Transmembrane</keyword>
<protein>
    <recommendedName>
        <fullName evidence="6">Glycosyl hydrolase family 30 TIM-barrel domain-containing protein</fullName>
    </recommendedName>
</protein>
<dbReference type="Pfam" id="PF02055">
    <property type="entry name" value="Glyco_hydro_30"/>
    <property type="match status" value="1"/>
</dbReference>
<dbReference type="InterPro" id="IPR001139">
    <property type="entry name" value="Glyco_hydro_30"/>
</dbReference>
<sequence length="441" mass="48467">MSHPANNFDWLQHTKTASGSTIHSHDALIEGAQPAPPKIKRRRRAAIVILIVVGLGTAFGLCLAYGLQRIHRGSTLFLQRSTLPTSGTSLGLDSLRDAGEWFTSPDPDNDNTFVHAESNLTFSNWTNGTKGVDLVIDTSNVHQPIRGFGSAMTDSSAYLLKKLNDSNPQLYKTTMTSLFNPRTGIPILRVPLGSSDFALKEYSYLGSIGNVDTFRDLKASGNLDKILSFLDLDDAKQYLLPVLKDAVAIRPDLNILLTPWSPPAFMKNNSDMMGGSLLNGYEDLLAQYYLRSIKAWQDDGVPIWGMTIQNEPNWAPPYPSCYMSTEQQAGLVKAIRSALKDQKSFGDLAHLVLLGHDDNFDDFADAINLSEAVGDQLDGYGWHCYNGDPSMVTNLTAALARQNQGGKGQYMTECSGTHSSTTNRWASQVWWLVSVLAILFV</sequence>
<proteinExistence type="inferred from homology"/>
<name>A0AAN6GTI2_9BASI</name>
<comment type="caution">
    <text evidence="7">The sequence shown here is derived from an EMBL/GenBank/DDBJ whole genome shotgun (WGS) entry which is preliminary data.</text>
</comment>
<keyword evidence="4" id="KW-0326">Glycosidase</keyword>
<dbReference type="AlphaFoldDB" id="A0AAN6GTI2"/>
<evidence type="ECO:0000256" key="3">
    <source>
        <dbReference type="ARBA" id="ARBA00022801"/>
    </source>
</evidence>
<dbReference type="GO" id="GO:0016020">
    <property type="term" value="C:membrane"/>
    <property type="evidence" value="ECO:0007669"/>
    <property type="project" value="GOC"/>
</dbReference>
<dbReference type="Gene3D" id="3.20.20.80">
    <property type="entry name" value="Glycosidases"/>
    <property type="match status" value="1"/>
</dbReference>
<keyword evidence="5" id="KW-0472">Membrane</keyword>
<evidence type="ECO:0000313" key="7">
    <source>
        <dbReference type="EMBL" id="KAK0552815.1"/>
    </source>
</evidence>
<keyword evidence="8" id="KW-1185">Reference proteome</keyword>
<keyword evidence="2" id="KW-0732">Signal</keyword>
<feature type="transmembrane region" description="Helical" evidence="5">
    <location>
        <begin position="45"/>
        <end position="67"/>
    </location>
</feature>
<dbReference type="PANTHER" id="PTHR11069">
    <property type="entry name" value="GLUCOSYLCERAMIDASE"/>
    <property type="match status" value="1"/>
</dbReference>
<evidence type="ECO:0000259" key="6">
    <source>
        <dbReference type="Pfam" id="PF02055"/>
    </source>
</evidence>
<reference evidence="7" key="1">
    <citation type="journal article" date="2023" name="PhytoFront">
        <title>Draft Genome Resources of Seven Strains of Tilletia horrida, Causal Agent of Kernel Smut of Rice.</title>
        <authorList>
            <person name="Khanal S."/>
            <person name="Antony Babu S."/>
            <person name="Zhou X.G."/>
        </authorList>
    </citation>
    <scope>NUCLEOTIDE SEQUENCE</scope>
    <source>
        <strain evidence="7">TX6</strain>
    </source>
</reference>
<evidence type="ECO:0000256" key="1">
    <source>
        <dbReference type="ARBA" id="ARBA00005382"/>
    </source>
</evidence>
<dbReference type="InterPro" id="IPR017853">
    <property type="entry name" value="GH"/>
</dbReference>
<gene>
    <name evidence="7" type="ORF">OC846_002766</name>
</gene>
<dbReference type="PANTHER" id="PTHR11069:SF23">
    <property type="entry name" value="LYSOSOMAL ACID GLUCOSYLCERAMIDASE"/>
    <property type="match status" value="1"/>
</dbReference>
<keyword evidence="3 4" id="KW-0378">Hydrolase</keyword>
<dbReference type="GO" id="GO:0004348">
    <property type="term" value="F:glucosylceramidase activity"/>
    <property type="evidence" value="ECO:0007669"/>
    <property type="project" value="InterPro"/>
</dbReference>
<evidence type="ECO:0000256" key="4">
    <source>
        <dbReference type="RuleBase" id="RU361188"/>
    </source>
</evidence>
<dbReference type="EMBL" id="JAPDMZ010000058">
    <property type="protein sequence ID" value="KAK0552815.1"/>
    <property type="molecule type" value="Genomic_DNA"/>
</dbReference>
<dbReference type="GO" id="GO:0006680">
    <property type="term" value="P:glucosylceramide catabolic process"/>
    <property type="evidence" value="ECO:0007669"/>
    <property type="project" value="TreeGrafter"/>
</dbReference>
<keyword evidence="5" id="KW-1133">Transmembrane helix</keyword>
<accession>A0AAN6GTI2</accession>